<feature type="domain" description="HAMP" evidence="15">
    <location>
        <begin position="199"/>
        <end position="252"/>
    </location>
</feature>
<evidence type="ECO:0000256" key="5">
    <source>
        <dbReference type="ARBA" id="ARBA00022553"/>
    </source>
</evidence>
<protein>
    <recommendedName>
        <fullName evidence="3">histidine kinase</fullName>
        <ecNumber evidence="3">2.7.13.3</ecNumber>
    </recommendedName>
</protein>
<dbReference type="InterPro" id="IPR003660">
    <property type="entry name" value="HAMP_dom"/>
</dbReference>
<evidence type="ECO:0000313" key="16">
    <source>
        <dbReference type="EMBL" id="SMO52881.1"/>
    </source>
</evidence>
<evidence type="ECO:0000259" key="14">
    <source>
        <dbReference type="PROSITE" id="PS50109"/>
    </source>
</evidence>
<evidence type="ECO:0000259" key="15">
    <source>
        <dbReference type="PROSITE" id="PS50885"/>
    </source>
</evidence>
<dbReference type="AlphaFoldDB" id="A0A521C241"/>
<dbReference type="Pfam" id="PF06580">
    <property type="entry name" value="His_kinase"/>
    <property type="match status" value="1"/>
</dbReference>
<dbReference type="Gene3D" id="6.10.340.10">
    <property type="match status" value="1"/>
</dbReference>
<dbReference type="InterPro" id="IPR005467">
    <property type="entry name" value="His_kinase_dom"/>
</dbReference>
<comment type="catalytic activity">
    <reaction evidence="1">
        <text>ATP + protein L-histidine = ADP + protein N-phospho-L-histidine.</text>
        <dbReference type="EC" id="2.7.13.3"/>
    </reaction>
</comment>
<comment type="subcellular location">
    <subcellularLocation>
        <location evidence="2">Cell membrane</location>
        <topology evidence="2">Multi-pass membrane protein</topology>
    </subcellularLocation>
</comment>
<dbReference type="SUPFAM" id="SSF55874">
    <property type="entry name" value="ATPase domain of HSP90 chaperone/DNA topoisomerase II/histidine kinase"/>
    <property type="match status" value="1"/>
</dbReference>
<evidence type="ECO:0000256" key="7">
    <source>
        <dbReference type="ARBA" id="ARBA00022741"/>
    </source>
</evidence>
<feature type="domain" description="Histidine kinase" evidence="14">
    <location>
        <begin position="290"/>
        <end position="488"/>
    </location>
</feature>
<evidence type="ECO:0000256" key="11">
    <source>
        <dbReference type="ARBA" id="ARBA00023136"/>
    </source>
</evidence>
<keyword evidence="17" id="KW-1185">Reference proteome</keyword>
<dbReference type="SMART" id="SM00304">
    <property type="entry name" value="HAMP"/>
    <property type="match status" value="1"/>
</dbReference>
<evidence type="ECO:0000256" key="4">
    <source>
        <dbReference type="ARBA" id="ARBA00022475"/>
    </source>
</evidence>
<evidence type="ECO:0000256" key="9">
    <source>
        <dbReference type="ARBA" id="ARBA00022840"/>
    </source>
</evidence>
<dbReference type="PANTHER" id="PTHR34220:SF7">
    <property type="entry name" value="SENSOR HISTIDINE KINASE YPDA"/>
    <property type="match status" value="1"/>
</dbReference>
<evidence type="ECO:0000256" key="13">
    <source>
        <dbReference type="SAM" id="Phobius"/>
    </source>
</evidence>
<evidence type="ECO:0000256" key="12">
    <source>
        <dbReference type="SAM" id="Coils"/>
    </source>
</evidence>
<dbReference type="InterPro" id="IPR036890">
    <property type="entry name" value="HATPase_C_sf"/>
</dbReference>
<dbReference type="EC" id="2.7.13.3" evidence="3"/>
<keyword evidence="6" id="KW-0808">Transferase</keyword>
<dbReference type="GO" id="GO:0005524">
    <property type="term" value="F:ATP binding"/>
    <property type="evidence" value="ECO:0007669"/>
    <property type="project" value="UniProtKB-KW"/>
</dbReference>
<keyword evidence="8 16" id="KW-0418">Kinase</keyword>
<evidence type="ECO:0000256" key="6">
    <source>
        <dbReference type="ARBA" id="ARBA00022679"/>
    </source>
</evidence>
<keyword evidence="7" id="KW-0547">Nucleotide-binding</keyword>
<dbReference type="Pfam" id="PF00672">
    <property type="entry name" value="HAMP"/>
    <property type="match status" value="1"/>
</dbReference>
<reference evidence="16 17" key="1">
    <citation type="submission" date="2017-05" db="EMBL/GenBank/DDBJ databases">
        <authorList>
            <person name="Varghese N."/>
            <person name="Submissions S."/>
        </authorList>
    </citation>
    <scope>NUCLEOTIDE SEQUENCE [LARGE SCALE GENOMIC DNA]</scope>
    <source>
        <strain evidence="16 17">DSM 45474</strain>
    </source>
</reference>
<evidence type="ECO:0000313" key="17">
    <source>
        <dbReference type="Proteomes" id="UP000315636"/>
    </source>
</evidence>
<organism evidence="16 17">
    <name type="scientific">Melghirimyces algeriensis</name>
    <dbReference type="NCBI Taxonomy" id="910412"/>
    <lineage>
        <taxon>Bacteria</taxon>
        <taxon>Bacillati</taxon>
        <taxon>Bacillota</taxon>
        <taxon>Bacilli</taxon>
        <taxon>Bacillales</taxon>
        <taxon>Thermoactinomycetaceae</taxon>
        <taxon>Melghirimyces</taxon>
    </lineage>
</organism>
<dbReference type="CDD" id="cd06225">
    <property type="entry name" value="HAMP"/>
    <property type="match status" value="1"/>
</dbReference>
<dbReference type="Gene3D" id="3.30.565.10">
    <property type="entry name" value="Histidine kinase-like ATPase, C-terminal domain"/>
    <property type="match status" value="1"/>
</dbReference>
<keyword evidence="13" id="KW-1133">Transmembrane helix</keyword>
<evidence type="ECO:0000256" key="2">
    <source>
        <dbReference type="ARBA" id="ARBA00004651"/>
    </source>
</evidence>
<keyword evidence="9" id="KW-0067">ATP-binding</keyword>
<dbReference type="Proteomes" id="UP000315636">
    <property type="component" value="Unassembled WGS sequence"/>
</dbReference>
<evidence type="ECO:0000256" key="3">
    <source>
        <dbReference type="ARBA" id="ARBA00012438"/>
    </source>
</evidence>
<keyword evidence="13" id="KW-0812">Transmembrane</keyword>
<dbReference type="PANTHER" id="PTHR34220">
    <property type="entry name" value="SENSOR HISTIDINE KINASE YPDA"/>
    <property type="match status" value="1"/>
</dbReference>
<dbReference type="EMBL" id="FXTI01000003">
    <property type="protein sequence ID" value="SMO52881.1"/>
    <property type="molecule type" value="Genomic_DNA"/>
</dbReference>
<dbReference type="InterPro" id="IPR010559">
    <property type="entry name" value="Sig_transdc_His_kin_internal"/>
</dbReference>
<accession>A0A521C241</accession>
<dbReference type="PROSITE" id="PS50885">
    <property type="entry name" value="HAMP"/>
    <property type="match status" value="1"/>
</dbReference>
<dbReference type="GO" id="GO:0005886">
    <property type="term" value="C:plasma membrane"/>
    <property type="evidence" value="ECO:0007669"/>
    <property type="project" value="UniProtKB-SubCell"/>
</dbReference>
<keyword evidence="4" id="KW-1003">Cell membrane</keyword>
<dbReference type="PROSITE" id="PS50109">
    <property type="entry name" value="HIS_KIN"/>
    <property type="match status" value="1"/>
</dbReference>
<dbReference type="RefSeq" id="WP_142504823.1">
    <property type="nucleotide sequence ID" value="NZ_FXTI01000003.1"/>
</dbReference>
<evidence type="ECO:0000256" key="10">
    <source>
        <dbReference type="ARBA" id="ARBA00023012"/>
    </source>
</evidence>
<keyword evidence="11 13" id="KW-0472">Membrane</keyword>
<evidence type="ECO:0000256" key="8">
    <source>
        <dbReference type="ARBA" id="ARBA00022777"/>
    </source>
</evidence>
<dbReference type="SUPFAM" id="SSF158472">
    <property type="entry name" value="HAMP domain-like"/>
    <property type="match status" value="1"/>
</dbReference>
<dbReference type="SMART" id="SM00387">
    <property type="entry name" value="HATPase_c"/>
    <property type="match status" value="1"/>
</dbReference>
<dbReference type="InterPro" id="IPR050640">
    <property type="entry name" value="Bact_2-comp_sensor_kinase"/>
</dbReference>
<keyword evidence="10" id="KW-0902">Two-component regulatory system</keyword>
<gene>
    <name evidence="16" type="ORF">SAMN06264849_10347</name>
</gene>
<keyword evidence="12" id="KW-0175">Coiled coil</keyword>
<name>A0A521C241_9BACL</name>
<feature type="transmembrane region" description="Helical" evidence="13">
    <location>
        <begin position="6"/>
        <end position="27"/>
    </location>
</feature>
<feature type="transmembrane region" description="Helical" evidence="13">
    <location>
        <begin position="178"/>
        <end position="198"/>
    </location>
</feature>
<dbReference type="OrthoDB" id="9776552at2"/>
<sequence length="501" mass="57776">MIRLRTKLWVFFVCISLLLYGVAYMLYDNSQRSVEEYNRSFNRFLLLNNVSQQTDHVLDALNLYMNEKEPNHLGAFQEKKEKLEAFSKRLKPEIEHQKNALLLSNYSNMLSRFLRESELTLNYVNLGEDVRADYHYAQAVKLSRFILETTQDLIDQELTDYHPFYAGMVQKNQYLKSMGTALFVSILLIAGLFTYWFAGGITRPVEALVKEAREISRGNLAGAEIQVKSKDEISYLADAFNEMRSKLQQFIQELKEKAVLERDLQEQKVKNLQNENLLREMELKSLQNQIHPHFLFNTLNTISKQAYLEGAEKASGLIESISQMLRYNLRRINNPVTLEDEVQHVKNYFSILKARFRDRVRLSIDVEPSCLSQRIPVLTLQPLVENAFIHGVEGIETGAEIGVHVFEEGHRVVVEVIDNGVGMSPETVRQLMQPEEEGERSSLGHSTGIGVHNVLKRLRLFYSTEEVVRIQSEQGKGTRVQLLLPIDREGRDQDHVQTAHC</sequence>
<dbReference type="GO" id="GO:0000155">
    <property type="term" value="F:phosphorelay sensor kinase activity"/>
    <property type="evidence" value="ECO:0007669"/>
    <property type="project" value="InterPro"/>
</dbReference>
<evidence type="ECO:0000256" key="1">
    <source>
        <dbReference type="ARBA" id="ARBA00000085"/>
    </source>
</evidence>
<keyword evidence="5" id="KW-0597">Phosphoprotein</keyword>
<dbReference type="InterPro" id="IPR003594">
    <property type="entry name" value="HATPase_dom"/>
</dbReference>
<dbReference type="Pfam" id="PF02518">
    <property type="entry name" value="HATPase_c"/>
    <property type="match status" value="1"/>
</dbReference>
<proteinExistence type="predicted"/>
<feature type="coiled-coil region" evidence="12">
    <location>
        <begin position="237"/>
        <end position="289"/>
    </location>
</feature>